<keyword evidence="6" id="KW-1185">Reference proteome</keyword>
<feature type="region of interest" description="Disordered" evidence="4">
    <location>
        <begin position="500"/>
        <end position="535"/>
    </location>
</feature>
<dbReference type="InterPro" id="IPR045159">
    <property type="entry name" value="DCAF7-like"/>
</dbReference>
<dbReference type="Proteomes" id="UP000198372">
    <property type="component" value="Unassembled WGS sequence"/>
</dbReference>
<feature type="region of interest" description="Disordered" evidence="4">
    <location>
        <begin position="84"/>
        <end position="104"/>
    </location>
</feature>
<gene>
    <name evidence="5" type="ORF">BQ2448_6080</name>
</gene>
<protein>
    <submittedName>
        <fullName evidence="5">BQ2448_6080 protein</fullName>
    </submittedName>
</protein>
<accession>A0A238FIN4</accession>
<feature type="region of interest" description="Disordered" evidence="4">
    <location>
        <begin position="365"/>
        <end position="412"/>
    </location>
</feature>
<organism evidence="5 6">
    <name type="scientific">Microbotryum intermedium</name>
    <dbReference type="NCBI Taxonomy" id="269621"/>
    <lineage>
        <taxon>Eukaryota</taxon>
        <taxon>Fungi</taxon>
        <taxon>Dikarya</taxon>
        <taxon>Basidiomycota</taxon>
        <taxon>Pucciniomycotina</taxon>
        <taxon>Microbotryomycetes</taxon>
        <taxon>Microbotryales</taxon>
        <taxon>Microbotryaceae</taxon>
        <taxon>Microbotryum</taxon>
    </lineage>
</organism>
<feature type="repeat" description="WD" evidence="3">
    <location>
        <begin position="320"/>
        <end position="362"/>
    </location>
</feature>
<dbReference type="SMART" id="SM00320">
    <property type="entry name" value="WD40"/>
    <property type="match status" value="5"/>
</dbReference>
<dbReference type="PROSITE" id="PS50294">
    <property type="entry name" value="WD_REPEATS_REGION"/>
    <property type="match status" value="1"/>
</dbReference>
<evidence type="ECO:0000313" key="6">
    <source>
        <dbReference type="Proteomes" id="UP000198372"/>
    </source>
</evidence>
<dbReference type="PROSITE" id="PS50082">
    <property type="entry name" value="WD_REPEATS_2"/>
    <property type="match status" value="1"/>
</dbReference>
<keyword evidence="1 3" id="KW-0853">WD repeat</keyword>
<evidence type="ECO:0000256" key="4">
    <source>
        <dbReference type="SAM" id="MobiDB-lite"/>
    </source>
</evidence>
<dbReference type="InterPro" id="IPR036322">
    <property type="entry name" value="WD40_repeat_dom_sf"/>
</dbReference>
<sequence length="567" mass="58762">MLLHVRTSGASRRSWRLAAVNQAACCYRAQDGKCELTIVSCIAHRTPTVLDYHSDCPTFSLAFSPLGTTTSSLKLAVGSYNESRAQSSSTTPFSSANSSSGATTSSFEDINNLTIISLDPAYLDLEDVHPNHFDSSPSPHGGSTSGSNHSEYTSSSVEGYVRSRNGHLLPSQSAFLATARAPMPYPPSAIAFSPANLSNQLQSSSLGTKGETTREMIASSSECLRLWDLVASDEMVGGNAQGGQGSGSAGFVGALGRRASAGPQTRLVERARLANSKQEYSAPLTSFSWSTLEPTHIVTSSIDTTCTVWDISTRVPVTQLIAHDREVYDVAWSPASRDVFASVGADGSVRMFDLRSLEHSTILYEATSPSPSTSSSTTHNKNGGGGTSSNQSHGSPNPGSKTPLPPSPLLRLAFSPTSPTYLSIVHADSTHVQILDTRSPGVPVMEVRGHAASVNGMAWGGSTLHSASGGGGGGGGGGDSAGPGWLATCSDDSTLLLWDLSSSRSPNPSSSTRSSSTNSSSTGSGPKMITTPSLSYSAPGEINAVAWGGGGEWVAAGCGKTVRCLKV</sequence>
<evidence type="ECO:0000256" key="3">
    <source>
        <dbReference type="PROSITE-ProRule" id="PRU00221"/>
    </source>
</evidence>
<dbReference type="InterPro" id="IPR015943">
    <property type="entry name" value="WD40/YVTN_repeat-like_dom_sf"/>
</dbReference>
<evidence type="ECO:0000256" key="1">
    <source>
        <dbReference type="ARBA" id="ARBA00022574"/>
    </source>
</evidence>
<feature type="compositionally biased region" description="Low complexity" evidence="4">
    <location>
        <begin position="367"/>
        <end position="381"/>
    </location>
</feature>
<keyword evidence="2" id="KW-0677">Repeat</keyword>
<proteinExistence type="predicted"/>
<dbReference type="SUPFAM" id="SSF50978">
    <property type="entry name" value="WD40 repeat-like"/>
    <property type="match status" value="1"/>
</dbReference>
<feature type="region of interest" description="Disordered" evidence="4">
    <location>
        <begin position="129"/>
        <end position="157"/>
    </location>
</feature>
<dbReference type="InterPro" id="IPR001680">
    <property type="entry name" value="WD40_rpt"/>
</dbReference>
<dbReference type="Pfam" id="PF00400">
    <property type="entry name" value="WD40"/>
    <property type="match status" value="2"/>
</dbReference>
<dbReference type="STRING" id="269621.A0A238FIN4"/>
<dbReference type="OrthoDB" id="1284551at2759"/>
<dbReference type="EMBL" id="FMSP01000019">
    <property type="protein sequence ID" value="SCV73650.1"/>
    <property type="molecule type" value="Genomic_DNA"/>
</dbReference>
<feature type="compositionally biased region" description="Low complexity" evidence="4">
    <location>
        <begin position="135"/>
        <end position="150"/>
    </location>
</feature>
<reference evidence="6" key="1">
    <citation type="submission" date="2016-09" db="EMBL/GenBank/DDBJ databases">
        <authorList>
            <person name="Jeantristanb JTB J.-T."/>
            <person name="Ricardo R."/>
        </authorList>
    </citation>
    <scope>NUCLEOTIDE SEQUENCE [LARGE SCALE GENOMIC DNA]</scope>
</reference>
<feature type="compositionally biased region" description="Low complexity" evidence="4">
    <location>
        <begin position="500"/>
        <end position="526"/>
    </location>
</feature>
<name>A0A238FIN4_9BASI</name>
<dbReference type="Gene3D" id="2.130.10.10">
    <property type="entry name" value="YVTN repeat-like/Quinoprotein amine dehydrogenase"/>
    <property type="match status" value="1"/>
</dbReference>
<evidence type="ECO:0000313" key="5">
    <source>
        <dbReference type="EMBL" id="SCV73650.1"/>
    </source>
</evidence>
<dbReference type="PANTHER" id="PTHR19919">
    <property type="entry name" value="WD REPEAT CONTAINING PROTEIN"/>
    <property type="match status" value="1"/>
</dbReference>
<evidence type="ECO:0000256" key="2">
    <source>
        <dbReference type="ARBA" id="ARBA00022737"/>
    </source>
</evidence>
<dbReference type="AlphaFoldDB" id="A0A238FIN4"/>